<dbReference type="Proteomes" id="UP001458946">
    <property type="component" value="Unassembled WGS sequence"/>
</dbReference>
<dbReference type="EMBL" id="BAABRN010000001">
    <property type="protein sequence ID" value="GAA5500463.1"/>
    <property type="molecule type" value="Genomic_DNA"/>
</dbReference>
<reference evidence="1 2" key="1">
    <citation type="submission" date="2024-02" db="EMBL/GenBank/DDBJ databases">
        <title>Deinococcus xinjiangensis NBRC 107630.</title>
        <authorList>
            <person name="Ichikawa N."/>
            <person name="Katano-Makiyama Y."/>
            <person name="Hidaka K."/>
        </authorList>
    </citation>
    <scope>NUCLEOTIDE SEQUENCE [LARGE SCALE GENOMIC DNA]</scope>
    <source>
        <strain evidence="1 2">NBRC 107630</strain>
    </source>
</reference>
<evidence type="ECO:0000313" key="2">
    <source>
        <dbReference type="Proteomes" id="UP001458946"/>
    </source>
</evidence>
<dbReference type="RefSeq" id="WP_353540448.1">
    <property type="nucleotide sequence ID" value="NZ_BAABRN010000001.1"/>
</dbReference>
<gene>
    <name evidence="1" type="ORF">Dxin01_00184</name>
</gene>
<name>A0ABP9V8Z3_9DEIO</name>
<comment type="caution">
    <text evidence="1">The sequence shown here is derived from an EMBL/GenBank/DDBJ whole genome shotgun (WGS) entry which is preliminary data.</text>
</comment>
<evidence type="ECO:0000313" key="1">
    <source>
        <dbReference type="EMBL" id="GAA5500463.1"/>
    </source>
</evidence>
<keyword evidence="2" id="KW-1185">Reference proteome</keyword>
<proteinExistence type="predicted"/>
<sequence>MSARYSTESGVWAWLPFDVYKPDQVQQDGQRGVTRPTYDYLLDSVETEMSVRLDRAGVPAAKRRHKLLTDAANLFMAAQVARKLKSYQEFANSAFADANIKFRLFLETVGASEGQAEGEVLVSVGETLTDSDLADSGIGLSVFAKVKV</sequence>
<protein>
    <submittedName>
        <fullName evidence="1">Uncharacterized protein</fullName>
    </submittedName>
</protein>
<organism evidence="1 2">
    <name type="scientific">Deinococcus xinjiangensis</name>
    <dbReference type="NCBI Taxonomy" id="457454"/>
    <lineage>
        <taxon>Bacteria</taxon>
        <taxon>Thermotogati</taxon>
        <taxon>Deinococcota</taxon>
        <taxon>Deinococci</taxon>
        <taxon>Deinococcales</taxon>
        <taxon>Deinococcaceae</taxon>
        <taxon>Deinococcus</taxon>
    </lineage>
</organism>
<accession>A0ABP9V8Z3</accession>